<dbReference type="PANTHER" id="PTHR37984">
    <property type="entry name" value="PROTEIN CBG26694"/>
    <property type="match status" value="1"/>
</dbReference>
<feature type="domain" description="CCHC-type" evidence="13">
    <location>
        <begin position="221"/>
        <end position="235"/>
    </location>
</feature>
<dbReference type="SUPFAM" id="SSF56672">
    <property type="entry name" value="DNA/RNA polymerases"/>
    <property type="match status" value="1"/>
</dbReference>
<reference evidence="15" key="1">
    <citation type="submission" date="2020-11" db="EMBL/GenBank/DDBJ databases">
        <authorList>
            <person name="Whiteford S."/>
        </authorList>
    </citation>
    <scope>NUCLEOTIDE SEQUENCE</scope>
</reference>
<keyword evidence="6" id="KW-0064">Aspartyl protease</keyword>
<dbReference type="FunFam" id="1.10.340.70:FF:000003">
    <property type="entry name" value="Protein CBG25708"/>
    <property type="match status" value="1"/>
</dbReference>
<dbReference type="PROSITE" id="PS50158">
    <property type="entry name" value="ZF_CCHC"/>
    <property type="match status" value="1"/>
</dbReference>
<evidence type="ECO:0000256" key="6">
    <source>
        <dbReference type="ARBA" id="ARBA00022750"/>
    </source>
</evidence>
<comment type="caution">
    <text evidence="15">The sequence shown here is derived from an EMBL/GenBank/DDBJ whole genome shotgun (WGS) entry which is preliminary data.</text>
</comment>
<dbReference type="Pfam" id="PF17921">
    <property type="entry name" value="Integrase_H2C2"/>
    <property type="match status" value="1"/>
</dbReference>
<sequence length="1455" mass="163031">MPIGKIHGFDLEGGENWPAYVRLVKQFILLNDIKDNLRVATLVTHVGAPTYRLMCDLCAPDNPEDKPFDTLVELVKNHLEPKRSEIAERHVFRQRRQGQGENINVFLQSLKHLATHCNFENQLEVNLRDQFVSGLRSEEIRSRLFAETSLDYKKAVELALALEAAEQHAAKAAGQAPGAPWAAAGPTGLTADAGERVHRVSAARPAAAPGRDAAAPRRKACWRCGREGHAPHRCRYKSYVCDKCKVKGHLGSVCDKNDVSAGRSSSKYQNFMETDSSESGGEVYEGLYTIKGLSIQNVKDGPYYCELLVENQSVLFEIDTGSKISAVSKSFYDQHLSNLTIEKDNIKLQSYTGDAIVPLGRVSVRVSCSGAGDAILPLFIIEHGGPPLIGRTWMRELKLKSLNLFHLKEDVDPIVLELKQEFPEVFTDKIGTYKHKLSLHLSDNTPVFFKSRALPLALREPVENELKRLQDEGIIYKVDGSDYGTPIVPIIKPDGSIRLCGDYKVTVNKLLKDYHFPLPKIEELFATLSGGEQYSKLDFKNAFMQLELSESSQPLTAITTHVGTFVYRRAPFGLKCLPEKFQKIVFDTLNGLDFVVAFIDDICVSGRNKTHHLENLRAVLTRLREAGLTIKFSKCEFLKDEVCYLGYRINKHGLYTDTRKVSAITKMPIPENVSQLRALLGFINYYARFIPNLSTILHPLHALLKKGVKWEWSDSCNAAFEEIKVRLTSDPVLAHYSPELPLVLAVDSSAYGLGAVLAQRHPDGSERLVCCASRTLNDAERRYSQVDKEALAIVYGVTRHHQYLFGRHFTLRSDHKALSYIFGPKKGIPQTAASRLQRYAVRLAAYDFNIVFVKSEMNSNADGLSRLPLSKTKAEDRDDAAYLHFVEDTFPLSHKDVAHATKSDKTLCKIYGYIMSGWPTVVGDSDDEKAYFHRRENLHIDHGCIVWGYRVVVPEKLRAQILEEVHAGHVGVVRMKSIARGYVWWPRLDADLEARAAACAACREQRDAPPRHAPVPYVWPSDPWTRLHVDFLQYQGKYYFLVLDSHSKWIEVFLMGTGTSANLVSNRLRECFSRFGLPKCLVSDGGPPFRSQEFEAFLSRNGIKHILIAPYHPSSNGAAENAVKTVKKVIKKAVSEGENIDRALNNFLLVYRNSTHTSTERSPAEALLGRRLRVRMDLLRPAAGDAVAAAQARQLQHAPSTTREVQIGDRVLFRDFSKNSPKWAEGDISERTGAVTYKVKSDHGEYRKHIDQIMPLRRHTLSSNPTITDNEVLNTDTWESAPNSPLSVAPQSPHASPPPAASAPPSDYAEQESTSGDWAKHHKHNILSITPSYKWRIDLSLTERHWAGCYKWRIDLSLTERHWAGWFSGLSTHFLSARAPRLLLLAGVDGLDRALTVGQMQGRFQMQVLTRCGHAVHEDCPGEVARVVACFALRHRLTAATENGEQMHLVSAPGC</sequence>
<keyword evidence="3" id="KW-0808">Transferase</keyword>
<evidence type="ECO:0000256" key="8">
    <source>
        <dbReference type="ARBA" id="ARBA00022918"/>
    </source>
</evidence>
<dbReference type="InterPro" id="IPR036875">
    <property type="entry name" value="Znf_CCHC_sf"/>
</dbReference>
<dbReference type="FunFam" id="3.30.420.10:FF:000063">
    <property type="entry name" value="Retrovirus-related Pol polyprotein from transposon 297-like Protein"/>
    <property type="match status" value="1"/>
</dbReference>
<evidence type="ECO:0000256" key="12">
    <source>
        <dbReference type="SAM" id="MobiDB-lite"/>
    </source>
</evidence>
<keyword evidence="2" id="KW-0645">Protease</keyword>
<dbReference type="EC" id="2.7.7.49" evidence="1"/>
<dbReference type="InterPro" id="IPR036397">
    <property type="entry name" value="RNaseH_sf"/>
</dbReference>
<evidence type="ECO:0000256" key="4">
    <source>
        <dbReference type="ARBA" id="ARBA00022695"/>
    </source>
</evidence>
<dbReference type="PROSITE" id="PS50994">
    <property type="entry name" value="INTEGRASE"/>
    <property type="match status" value="1"/>
</dbReference>
<keyword evidence="11" id="KW-0863">Zinc-finger</keyword>
<evidence type="ECO:0000259" key="13">
    <source>
        <dbReference type="PROSITE" id="PS50158"/>
    </source>
</evidence>
<keyword evidence="11" id="KW-0862">Zinc</keyword>
<dbReference type="Gene3D" id="3.30.420.10">
    <property type="entry name" value="Ribonuclease H-like superfamily/Ribonuclease H"/>
    <property type="match status" value="1"/>
</dbReference>
<evidence type="ECO:0000256" key="7">
    <source>
        <dbReference type="ARBA" id="ARBA00022759"/>
    </source>
</evidence>
<dbReference type="GO" id="GO:0003964">
    <property type="term" value="F:RNA-directed DNA polymerase activity"/>
    <property type="evidence" value="ECO:0007669"/>
    <property type="project" value="UniProtKB-KW"/>
</dbReference>
<dbReference type="InterPro" id="IPR001878">
    <property type="entry name" value="Znf_CCHC"/>
</dbReference>
<keyword evidence="11" id="KW-0479">Metal-binding</keyword>
<evidence type="ECO:0000313" key="16">
    <source>
        <dbReference type="Proteomes" id="UP000653454"/>
    </source>
</evidence>
<dbReference type="InterPro" id="IPR000477">
    <property type="entry name" value="RT_dom"/>
</dbReference>
<organism evidence="15 16">
    <name type="scientific">Plutella xylostella</name>
    <name type="common">Diamondback moth</name>
    <name type="synonym">Plutella maculipennis</name>
    <dbReference type="NCBI Taxonomy" id="51655"/>
    <lineage>
        <taxon>Eukaryota</taxon>
        <taxon>Metazoa</taxon>
        <taxon>Ecdysozoa</taxon>
        <taxon>Arthropoda</taxon>
        <taxon>Hexapoda</taxon>
        <taxon>Insecta</taxon>
        <taxon>Pterygota</taxon>
        <taxon>Neoptera</taxon>
        <taxon>Endopterygota</taxon>
        <taxon>Lepidoptera</taxon>
        <taxon>Glossata</taxon>
        <taxon>Ditrysia</taxon>
        <taxon>Yponomeutoidea</taxon>
        <taxon>Plutellidae</taxon>
        <taxon>Plutella</taxon>
    </lineage>
</organism>
<accession>A0A8S4FRQ8</accession>
<dbReference type="CDD" id="cd09274">
    <property type="entry name" value="RNase_HI_RT_Ty3"/>
    <property type="match status" value="1"/>
</dbReference>
<keyword evidence="16" id="KW-1185">Reference proteome</keyword>
<evidence type="ECO:0000259" key="14">
    <source>
        <dbReference type="PROSITE" id="PS50994"/>
    </source>
</evidence>
<proteinExistence type="predicted"/>
<dbReference type="CDD" id="cd01647">
    <property type="entry name" value="RT_LTR"/>
    <property type="match status" value="1"/>
</dbReference>
<name>A0A8S4FRQ8_PLUXY</name>
<dbReference type="InterPro" id="IPR021109">
    <property type="entry name" value="Peptidase_aspartic_dom_sf"/>
</dbReference>
<dbReference type="Gene3D" id="1.10.340.70">
    <property type="match status" value="1"/>
</dbReference>
<protein>
    <recommendedName>
        <fullName evidence="1">RNA-directed DNA polymerase</fullName>
        <ecNumber evidence="1">2.7.7.49</ecNumber>
    </recommendedName>
</protein>
<keyword evidence="5" id="KW-0540">Nuclease</keyword>
<keyword evidence="7" id="KW-0378">Hydrolase</keyword>
<dbReference type="InterPro" id="IPR043502">
    <property type="entry name" value="DNA/RNA_pol_sf"/>
</dbReference>
<evidence type="ECO:0000256" key="5">
    <source>
        <dbReference type="ARBA" id="ARBA00022722"/>
    </source>
</evidence>
<gene>
    <name evidence="15" type="ORF">PLXY2_LOCUS10158</name>
</gene>
<evidence type="ECO:0000256" key="9">
    <source>
        <dbReference type="ARBA" id="ARBA00023125"/>
    </source>
</evidence>
<keyword evidence="4" id="KW-0548">Nucleotidyltransferase</keyword>
<dbReference type="Pfam" id="PF00665">
    <property type="entry name" value="rve"/>
    <property type="match status" value="1"/>
</dbReference>
<evidence type="ECO:0000256" key="11">
    <source>
        <dbReference type="PROSITE-ProRule" id="PRU00047"/>
    </source>
</evidence>
<feature type="compositionally biased region" description="Polar residues" evidence="12">
    <location>
        <begin position="1276"/>
        <end position="1286"/>
    </location>
</feature>
<dbReference type="GO" id="GO:0006508">
    <property type="term" value="P:proteolysis"/>
    <property type="evidence" value="ECO:0007669"/>
    <property type="project" value="UniProtKB-KW"/>
</dbReference>
<dbReference type="Pfam" id="PF17919">
    <property type="entry name" value="RT_RNaseH_2"/>
    <property type="match status" value="1"/>
</dbReference>
<dbReference type="InterPro" id="IPR001584">
    <property type="entry name" value="Integrase_cat-core"/>
</dbReference>
<dbReference type="Gene3D" id="3.40.50.1820">
    <property type="entry name" value="alpha/beta hydrolase"/>
    <property type="match status" value="1"/>
</dbReference>
<dbReference type="InterPro" id="IPR012337">
    <property type="entry name" value="RNaseH-like_sf"/>
</dbReference>
<dbReference type="FunFam" id="3.10.20.370:FF:000001">
    <property type="entry name" value="Retrovirus-related Pol polyprotein from transposon 17.6-like protein"/>
    <property type="match status" value="1"/>
</dbReference>
<dbReference type="InterPro" id="IPR043128">
    <property type="entry name" value="Rev_trsase/Diguanyl_cyclase"/>
</dbReference>
<keyword evidence="7" id="KW-0255">Endonuclease</keyword>
<dbReference type="SUPFAM" id="SSF50630">
    <property type="entry name" value="Acid proteases"/>
    <property type="match status" value="1"/>
</dbReference>
<dbReference type="InterPro" id="IPR029058">
    <property type="entry name" value="AB_hydrolase_fold"/>
</dbReference>
<evidence type="ECO:0000256" key="3">
    <source>
        <dbReference type="ARBA" id="ARBA00022679"/>
    </source>
</evidence>
<evidence type="ECO:0000256" key="10">
    <source>
        <dbReference type="ARBA" id="ARBA00023268"/>
    </source>
</evidence>
<dbReference type="Gene3D" id="3.10.10.10">
    <property type="entry name" value="HIV Type 1 Reverse Transcriptase, subunit A, domain 1"/>
    <property type="match status" value="1"/>
</dbReference>
<dbReference type="GO" id="GO:0008270">
    <property type="term" value="F:zinc ion binding"/>
    <property type="evidence" value="ECO:0007669"/>
    <property type="project" value="UniProtKB-KW"/>
</dbReference>
<dbReference type="FunFam" id="3.30.70.270:FF:000026">
    <property type="entry name" value="Transposon Ty3-G Gag-Pol polyprotein"/>
    <property type="match status" value="1"/>
</dbReference>
<evidence type="ECO:0000313" key="15">
    <source>
        <dbReference type="EMBL" id="CAG9131023.1"/>
    </source>
</evidence>
<dbReference type="GO" id="GO:0003677">
    <property type="term" value="F:DNA binding"/>
    <property type="evidence" value="ECO:0007669"/>
    <property type="project" value="UniProtKB-KW"/>
</dbReference>
<dbReference type="GO" id="GO:0015074">
    <property type="term" value="P:DNA integration"/>
    <property type="evidence" value="ECO:0007669"/>
    <property type="project" value="InterPro"/>
</dbReference>
<dbReference type="PANTHER" id="PTHR37984:SF5">
    <property type="entry name" value="PROTEIN NYNRIN-LIKE"/>
    <property type="match status" value="1"/>
</dbReference>
<dbReference type="Gene3D" id="4.10.60.10">
    <property type="entry name" value="Zinc finger, CCHC-type"/>
    <property type="match status" value="1"/>
</dbReference>
<evidence type="ECO:0000256" key="1">
    <source>
        <dbReference type="ARBA" id="ARBA00012493"/>
    </source>
</evidence>
<keyword evidence="8" id="KW-0695">RNA-directed DNA polymerase</keyword>
<dbReference type="InterPro" id="IPR041577">
    <property type="entry name" value="RT_RNaseH_2"/>
</dbReference>
<dbReference type="Gene3D" id="3.10.20.370">
    <property type="match status" value="1"/>
</dbReference>
<dbReference type="EMBL" id="CAJHNJ030000043">
    <property type="protein sequence ID" value="CAG9131023.1"/>
    <property type="molecule type" value="Genomic_DNA"/>
</dbReference>
<dbReference type="InterPro" id="IPR041588">
    <property type="entry name" value="Integrase_H2C2"/>
</dbReference>
<feature type="region of interest" description="Disordered" evidence="12">
    <location>
        <begin position="1276"/>
        <end position="1317"/>
    </location>
</feature>
<feature type="domain" description="Integrase catalytic" evidence="14">
    <location>
        <begin position="1019"/>
        <end position="1171"/>
    </location>
</feature>
<dbReference type="Proteomes" id="UP000653454">
    <property type="component" value="Unassembled WGS sequence"/>
</dbReference>
<keyword evidence="10" id="KW-0511">Multifunctional enzyme</keyword>
<dbReference type="GO" id="GO:0004519">
    <property type="term" value="F:endonuclease activity"/>
    <property type="evidence" value="ECO:0007669"/>
    <property type="project" value="UniProtKB-KW"/>
</dbReference>
<dbReference type="InterPro" id="IPR050951">
    <property type="entry name" value="Retrovirus_Pol_polyprotein"/>
</dbReference>
<dbReference type="GO" id="GO:0004190">
    <property type="term" value="F:aspartic-type endopeptidase activity"/>
    <property type="evidence" value="ECO:0007669"/>
    <property type="project" value="UniProtKB-KW"/>
</dbReference>
<evidence type="ECO:0000256" key="2">
    <source>
        <dbReference type="ARBA" id="ARBA00022670"/>
    </source>
</evidence>
<dbReference type="GO" id="GO:0042575">
    <property type="term" value="C:DNA polymerase complex"/>
    <property type="evidence" value="ECO:0007669"/>
    <property type="project" value="UniProtKB-ARBA"/>
</dbReference>
<dbReference type="SUPFAM" id="SSF57756">
    <property type="entry name" value="Retrovirus zinc finger-like domains"/>
    <property type="match status" value="1"/>
</dbReference>
<dbReference type="SUPFAM" id="SSF53098">
    <property type="entry name" value="Ribonuclease H-like"/>
    <property type="match status" value="1"/>
</dbReference>
<dbReference type="Gene3D" id="3.30.70.270">
    <property type="match status" value="2"/>
</dbReference>
<dbReference type="Pfam" id="PF00078">
    <property type="entry name" value="RVT_1"/>
    <property type="match status" value="1"/>
</dbReference>
<keyword evidence="9" id="KW-0238">DNA-binding</keyword>